<dbReference type="EMBL" id="QXFV01002237">
    <property type="protein sequence ID" value="KAE8990725.1"/>
    <property type="molecule type" value="Genomic_DNA"/>
</dbReference>
<evidence type="ECO:0000313" key="4">
    <source>
        <dbReference type="Proteomes" id="UP000435112"/>
    </source>
</evidence>
<dbReference type="Proteomes" id="UP000435112">
    <property type="component" value="Unassembled WGS sequence"/>
</dbReference>
<evidence type="ECO:0000313" key="3">
    <source>
        <dbReference type="Proteomes" id="UP000429607"/>
    </source>
</evidence>
<accession>A0A6A3JSI2</accession>
<dbReference type="AlphaFoldDB" id="A0A6A3JSI2"/>
<proteinExistence type="predicted"/>
<dbReference type="Proteomes" id="UP000429607">
    <property type="component" value="Unassembled WGS sequence"/>
</dbReference>
<gene>
    <name evidence="1" type="ORF">PR001_g21413</name>
    <name evidence="2" type="ORF">PR002_g19364</name>
</gene>
<sequence length="111" mass="12627">MDSMIEEADSELFSDEVQALLTQEDAADADSRPSQGEGSARKKFNVSDDLILLRAMSVVKPWEAAVRTMNDIMKSFVEVAKLCYMNDSFIPYKQSPALRTRFSHLLRQHQK</sequence>
<name>A0A6A3JSI2_9STRA</name>
<dbReference type="EMBL" id="QXFU01001746">
    <property type="protein sequence ID" value="KAE8996277.1"/>
    <property type="molecule type" value="Genomic_DNA"/>
</dbReference>
<organism evidence="2 4">
    <name type="scientific">Phytophthora rubi</name>
    <dbReference type="NCBI Taxonomy" id="129364"/>
    <lineage>
        <taxon>Eukaryota</taxon>
        <taxon>Sar</taxon>
        <taxon>Stramenopiles</taxon>
        <taxon>Oomycota</taxon>
        <taxon>Peronosporomycetes</taxon>
        <taxon>Peronosporales</taxon>
        <taxon>Peronosporaceae</taxon>
        <taxon>Phytophthora</taxon>
    </lineage>
</organism>
<comment type="caution">
    <text evidence="2">The sequence shown here is derived from an EMBL/GenBank/DDBJ whole genome shotgun (WGS) entry which is preliminary data.</text>
</comment>
<dbReference type="OrthoDB" id="127716at2759"/>
<protein>
    <submittedName>
        <fullName evidence="2">Uncharacterized protein</fullName>
    </submittedName>
</protein>
<evidence type="ECO:0000313" key="1">
    <source>
        <dbReference type="EMBL" id="KAE8990725.1"/>
    </source>
</evidence>
<evidence type="ECO:0000313" key="2">
    <source>
        <dbReference type="EMBL" id="KAE8996277.1"/>
    </source>
</evidence>
<reference evidence="3 4" key="1">
    <citation type="submission" date="2018-09" db="EMBL/GenBank/DDBJ databases">
        <title>Genomic investigation of the strawberry pathogen Phytophthora fragariae indicates pathogenicity is determined by transcriptional variation in three key races.</title>
        <authorList>
            <person name="Adams T.M."/>
            <person name="Armitage A.D."/>
            <person name="Sobczyk M.K."/>
            <person name="Bates H.J."/>
            <person name="Dunwell J.M."/>
            <person name="Nellist C.F."/>
            <person name="Harrison R.J."/>
        </authorList>
    </citation>
    <scope>NUCLEOTIDE SEQUENCE [LARGE SCALE GENOMIC DNA]</scope>
    <source>
        <strain evidence="1 3">SCRP249</strain>
        <strain evidence="2 4">SCRP324</strain>
    </source>
</reference>